<comment type="subcellular location">
    <subcellularLocation>
        <location evidence="1">Secreted</location>
    </subcellularLocation>
</comment>
<dbReference type="SMART" id="SM00110">
    <property type="entry name" value="C1Q"/>
    <property type="match status" value="1"/>
</dbReference>
<proteinExistence type="predicted"/>
<organism evidence="4 5">
    <name type="scientific">Pinctada imbricata</name>
    <name type="common">Atlantic pearl-oyster</name>
    <name type="synonym">Pinctada martensii</name>
    <dbReference type="NCBI Taxonomy" id="66713"/>
    <lineage>
        <taxon>Eukaryota</taxon>
        <taxon>Metazoa</taxon>
        <taxon>Spiralia</taxon>
        <taxon>Lophotrochozoa</taxon>
        <taxon>Mollusca</taxon>
        <taxon>Bivalvia</taxon>
        <taxon>Autobranchia</taxon>
        <taxon>Pteriomorphia</taxon>
        <taxon>Pterioida</taxon>
        <taxon>Pterioidea</taxon>
        <taxon>Pteriidae</taxon>
        <taxon>Pinctada</taxon>
    </lineage>
</organism>
<dbReference type="AlphaFoldDB" id="A0AA88XGM4"/>
<dbReference type="Proteomes" id="UP001186944">
    <property type="component" value="Unassembled WGS sequence"/>
</dbReference>
<dbReference type="PANTHER" id="PTHR15427:SF33">
    <property type="entry name" value="COLLAGEN IV NC1 DOMAIN-CONTAINING PROTEIN"/>
    <property type="match status" value="1"/>
</dbReference>
<evidence type="ECO:0000313" key="5">
    <source>
        <dbReference type="Proteomes" id="UP001186944"/>
    </source>
</evidence>
<keyword evidence="2" id="KW-0964">Secreted</keyword>
<evidence type="ECO:0000256" key="1">
    <source>
        <dbReference type="ARBA" id="ARBA00004613"/>
    </source>
</evidence>
<accession>A0AA88XGM4</accession>
<dbReference type="PRINTS" id="PR00007">
    <property type="entry name" value="COMPLEMNTC1Q"/>
</dbReference>
<reference evidence="4" key="1">
    <citation type="submission" date="2019-08" db="EMBL/GenBank/DDBJ databases">
        <title>The improved chromosome-level genome for the pearl oyster Pinctada fucata martensii using PacBio sequencing and Hi-C.</title>
        <authorList>
            <person name="Zheng Z."/>
        </authorList>
    </citation>
    <scope>NUCLEOTIDE SEQUENCE</scope>
    <source>
        <strain evidence="4">ZZ-2019</strain>
        <tissue evidence="4">Adductor muscle</tissue>
    </source>
</reference>
<gene>
    <name evidence="4" type="ORF">FSP39_009095</name>
</gene>
<name>A0AA88XGM4_PINIB</name>
<dbReference type="Gene3D" id="2.60.120.40">
    <property type="match status" value="1"/>
</dbReference>
<evidence type="ECO:0000313" key="4">
    <source>
        <dbReference type="EMBL" id="KAK3084153.1"/>
    </source>
</evidence>
<dbReference type="PANTHER" id="PTHR15427">
    <property type="entry name" value="EMILIN ELASTIN MICROFIBRIL INTERFACE-LOCATED PROTEIN ELASTIN MICROFIBRIL INTERFACER"/>
    <property type="match status" value="1"/>
</dbReference>
<comment type="caution">
    <text evidence="4">The sequence shown here is derived from an EMBL/GenBank/DDBJ whole genome shotgun (WGS) entry which is preliminary data.</text>
</comment>
<sequence length="129" mass="14691">QYSVAFHIGLSRAVQNLPTTAKLKFDVVYLNLGNAYDTSTGIFTCPMDGVYVFHWTILTIKGKYFYTDFKVNGKVVGRSHPNAVNQNRAASSSVVYQMKKNDKAWIEPHHTGQYAHPEWSFFSGYRLYA</sequence>
<dbReference type="InterPro" id="IPR008983">
    <property type="entry name" value="Tumour_necrosis_fac-like_dom"/>
</dbReference>
<dbReference type="SUPFAM" id="SSF49842">
    <property type="entry name" value="TNF-like"/>
    <property type="match status" value="1"/>
</dbReference>
<dbReference type="InterPro" id="IPR001073">
    <property type="entry name" value="C1q_dom"/>
</dbReference>
<protein>
    <recommendedName>
        <fullName evidence="3">C1q domain-containing protein</fullName>
    </recommendedName>
</protein>
<feature type="non-terminal residue" evidence="4">
    <location>
        <position position="1"/>
    </location>
</feature>
<dbReference type="InterPro" id="IPR050392">
    <property type="entry name" value="Collagen/C1q_domain"/>
</dbReference>
<dbReference type="Pfam" id="PF00386">
    <property type="entry name" value="C1q"/>
    <property type="match status" value="1"/>
</dbReference>
<feature type="domain" description="C1q" evidence="3">
    <location>
        <begin position="1"/>
        <end position="129"/>
    </location>
</feature>
<keyword evidence="5" id="KW-1185">Reference proteome</keyword>
<dbReference type="GO" id="GO:0005581">
    <property type="term" value="C:collagen trimer"/>
    <property type="evidence" value="ECO:0007669"/>
    <property type="project" value="UniProtKB-KW"/>
</dbReference>
<evidence type="ECO:0000259" key="3">
    <source>
        <dbReference type="PROSITE" id="PS50871"/>
    </source>
</evidence>
<evidence type="ECO:0000256" key="2">
    <source>
        <dbReference type="ARBA" id="ARBA00022525"/>
    </source>
</evidence>
<dbReference type="PROSITE" id="PS50871">
    <property type="entry name" value="C1Q"/>
    <property type="match status" value="1"/>
</dbReference>
<dbReference type="EMBL" id="VSWD01000013">
    <property type="protein sequence ID" value="KAK3084153.1"/>
    <property type="molecule type" value="Genomic_DNA"/>
</dbReference>